<dbReference type="SUPFAM" id="SSF48239">
    <property type="entry name" value="Terpenoid cyclases/Protein prenyltransferases"/>
    <property type="match status" value="1"/>
</dbReference>
<keyword evidence="3" id="KW-1185">Reference proteome</keyword>
<dbReference type="Gene3D" id="1.50.10.130">
    <property type="entry name" value="Terpene synthase, N-terminal domain"/>
    <property type="match status" value="1"/>
</dbReference>
<dbReference type="GO" id="GO:0010333">
    <property type="term" value="F:terpene synthase activity"/>
    <property type="evidence" value="ECO:0007669"/>
    <property type="project" value="InterPro"/>
</dbReference>
<gene>
    <name evidence="2" type="ORF">WN944_006831</name>
</gene>
<dbReference type="AlphaFoldDB" id="A0AAP0QXI4"/>
<reference evidence="2 3" key="1">
    <citation type="submission" date="2024-05" db="EMBL/GenBank/DDBJ databases">
        <title>Haplotype-resolved chromosome-level genome assembly of Huyou (Citrus changshanensis).</title>
        <authorList>
            <person name="Miao C."/>
            <person name="Chen W."/>
            <person name="Wu Y."/>
            <person name="Wang L."/>
            <person name="Zhao S."/>
            <person name="Grierson D."/>
            <person name="Xu C."/>
            <person name="Chen K."/>
        </authorList>
    </citation>
    <scope>NUCLEOTIDE SEQUENCE [LARGE SCALE GENOMIC DNA]</scope>
    <source>
        <strain evidence="2">01-14</strain>
        <tissue evidence="2">Leaf</tissue>
    </source>
</reference>
<comment type="caution">
    <text evidence="2">The sequence shown here is derived from an EMBL/GenBank/DDBJ whole genome shotgun (WGS) entry which is preliminary data.</text>
</comment>
<accession>A0AAP0QXI4</accession>
<dbReference type="Pfam" id="PF01397">
    <property type="entry name" value="Terpene_synth"/>
    <property type="match status" value="1"/>
</dbReference>
<evidence type="ECO:0000313" key="2">
    <source>
        <dbReference type="EMBL" id="KAK9214832.1"/>
    </source>
</evidence>
<protein>
    <recommendedName>
        <fullName evidence="1">Terpene synthase N-terminal domain-containing protein</fullName>
    </recommendedName>
</protein>
<dbReference type="Proteomes" id="UP001428341">
    <property type="component" value="Unassembled WGS sequence"/>
</dbReference>
<feature type="domain" description="Terpene synthase N-terminal" evidence="1">
    <location>
        <begin position="57"/>
        <end position="106"/>
    </location>
</feature>
<dbReference type="EMBL" id="JBCGBO010000003">
    <property type="protein sequence ID" value="KAK9214832.1"/>
    <property type="molecule type" value="Genomic_DNA"/>
</dbReference>
<proteinExistence type="predicted"/>
<sequence>MQLYEGAQSQEIEELKEEERSELLGSSVDSLPRRRALQNLYDAYSNNFCNIEDDDLYHVAIRMFNKFKDGKGYFKESLKTDVSGMLSLYEATHLGVHGEDILDEASIPLSKMAAAACQPPFVKINFCSVKRAHCAELKQERKPAVKDSSAMPRQC</sequence>
<evidence type="ECO:0000259" key="1">
    <source>
        <dbReference type="Pfam" id="PF01397"/>
    </source>
</evidence>
<dbReference type="InterPro" id="IPR001906">
    <property type="entry name" value="Terpene_synth_N"/>
</dbReference>
<evidence type="ECO:0000313" key="3">
    <source>
        <dbReference type="Proteomes" id="UP001428341"/>
    </source>
</evidence>
<name>A0AAP0QXI4_9ROSI</name>
<dbReference type="InterPro" id="IPR036965">
    <property type="entry name" value="Terpene_synth_N_sf"/>
</dbReference>
<organism evidence="2 3">
    <name type="scientific">Citrus x changshan-huyou</name>
    <dbReference type="NCBI Taxonomy" id="2935761"/>
    <lineage>
        <taxon>Eukaryota</taxon>
        <taxon>Viridiplantae</taxon>
        <taxon>Streptophyta</taxon>
        <taxon>Embryophyta</taxon>
        <taxon>Tracheophyta</taxon>
        <taxon>Spermatophyta</taxon>
        <taxon>Magnoliopsida</taxon>
        <taxon>eudicotyledons</taxon>
        <taxon>Gunneridae</taxon>
        <taxon>Pentapetalae</taxon>
        <taxon>rosids</taxon>
        <taxon>malvids</taxon>
        <taxon>Sapindales</taxon>
        <taxon>Rutaceae</taxon>
        <taxon>Aurantioideae</taxon>
        <taxon>Citrus</taxon>
    </lineage>
</organism>
<dbReference type="InterPro" id="IPR008930">
    <property type="entry name" value="Terpenoid_cyclase/PrenylTrfase"/>
</dbReference>